<dbReference type="InterPro" id="IPR050189">
    <property type="entry name" value="MFS_Efflux_Transporters"/>
</dbReference>
<evidence type="ECO:0000256" key="5">
    <source>
        <dbReference type="ARBA" id="ARBA00022989"/>
    </source>
</evidence>
<keyword evidence="6 7" id="KW-0472">Membrane</keyword>
<evidence type="ECO:0000256" key="2">
    <source>
        <dbReference type="ARBA" id="ARBA00022448"/>
    </source>
</evidence>
<dbReference type="OrthoDB" id="9810492at2"/>
<feature type="transmembrane region" description="Helical" evidence="7">
    <location>
        <begin position="289"/>
        <end position="307"/>
    </location>
</feature>
<sequence length="418" mass="45184">MNKIKQKFLTYENGILLMMFFTWGFVFMERLSVSFLFPFFAPELKLNNAQLGLIASVLGVTWAISGWIFSSTSDLIGSRKKVLVPITFVFSICSFLSGAAKSFVNMLLVRALMGLSEGPVLPIAQAAVTAESSSRRRGFNIGFVQSAASLIGATLTPLIVTVIAMNYSWRTAFYIVGIPGLVMTFILLKYMREPKVKEPALQGQVHTKASWADYRKVFMHRNVWLCVVISAFFMTWLFVFTTFAPTFFVEADHFSAGEMGLIMSAVGLGNFLWTIIIPTISDKLGRKPTLILFSFVAILSPLLLATVHGSLAVMMLISLVTTVGNGVFPLFMVIIPSESLPLGVAATAISLTQLIGELVGGTIAPTLAGIAADQFGLSAPLYIAAAGALVCALVGFGLKETAPIKQRVTTASTETAIQ</sequence>
<feature type="transmembrane region" description="Helical" evidence="7">
    <location>
        <begin position="223"/>
        <end position="247"/>
    </location>
</feature>
<dbReference type="PANTHER" id="PTHR43124:SF3">
    <property type="entry name" value="CHLORAMPHENICOL EFFLUX PUMP RV0191"/>
    <property type="match status" value="1"/>
</dbReference>
<evidence type="ECO:0000256" key="4">
    <source>
        <dbReference type="ARBA" id="ARBA00022692"/>
    </source>
</evidence>
<dbReference type="SUPFAM" id="SSF103473">
    <property type="entry name" value="MFS general substrate transporter"/>
    <property type="match status" value="1"/>
</dbReference>
<dbReference type="Gene3D" id="1.20.1250.20">
    <property type="entry name" value="MFS general substrate transporter like domains"/>
    <property type="match status" value="2"/>
</dbReference>
<feature type="transmembrane region" description="Helical" evidence="7">
    <location>
        <begin position="313"/>
        <end position="335"/>
    </location>
</feature>
<comment type="subcellular location">
    <subcellularLocation>
        <location evidence="1">Cell membrane</location>
        <topology evidence="1">Multi-pass membrane protein</topology>
    </subcellularLocation>
</comment>
<dbReference type="RefSeq" id="WP_100666919.1">
    <property type="nucleotide sequence ID" value="NZ_CP024955.1"/>
</dbReference>
<feature type="transmembrane region" description="Helical" evidence="7">
    <location>
        <begin position="49"/>
        <end position="70"/>
    </location>
</feature>
<dbReference type="EMBL" id="CP024955">
    <property type="protein sequence ID" value="ATY84087.1"/>
    <property type="molecule type" value="Genomic_DNA"/>
</dbReference>
<name>A0A2K8N5K1_9BACL</name>
<keyword evidence="4 7" id="KW-0812">Transmembrane</keyword>
<evidence type="ECO:0000256" key="7">
    <source>
        <dbReference type="SAM" id="Phobius"/>
    </source>
</evidence>
<protein>
    <submittedName>
        <fullName evidence="9">MFS transporter</fullName>
    </submittedName>
</protein>
<gene>
    <name evidence="9" type="ORF">CVV65_03250</name>
</gene>
<dbReference type="KEGG" id="kyr:CVV65_03250"/>
<dbReference type="AlphaFoldDB" id="A0A2K8N5K1"/>
<dbReference type="InterPro" id="IPR020846">
    <property type="entry name" value="MFS_dom"/>
</dbReference>
<evidence type="ECO:0000256" key="1">
    <source>
        <dbReference type="ARBA" id="ARBA00004651"/>
    </source>
</evidence>
<keyword evidence="10" id="KW-1185">Reference proteome</keyword>
<keyword evidence="3" id="KW-1003">Cell membrane</keyword>
<dbReference type="InterPro" id="IPR011701">
    <property type="entry name" value="MFS"/>
</dbReference>
<evidence type="ECO:0000256" key="6">
    <source>
        <dbReference type="ARBA" id="ARBA00023136"/>
    </source>
</evidence>
<feature type="transmembrane region" description="Helical" evidence="7">
    <location>
        <begin position="82"/>
        <end position="100"/>
    </location>
</feature>
<evidence type="ECO:0000256" key="3">
    <source>
        <dbReference type="ARBA" id="ARBA00022475"/>
    </source>
</evidence>
<feature type="transmembrane region" description="Helical" evidence="7">
    <location>
        <begin position="171"/>
        <end position="188"/>
    </location>
</feature>
<feature type="transmembrane region" description="Helical" evidence="7">
    <location>
        <begin position="15"/>
        <end position="37"/>
    </location>
</feature>
<evidence type="ECO:0000259" key="8">
    <source>
        <dbReference type="PROSITE" id="PS50850"/>
    </source>
</evidence>
<accession>A0A2K8N5K1</accession>
<dbReference type="Proteomes" id="UP000231932">
    <property type="component" value="Chromosome"/>
</dbReference>
<keyword evidence="2" id="KW-0813">Transport</keyword>
<organism evidence="9 10">
    <name type="scientific">Kyrpidia spormannii</name>
    <dbReference type="NCBI Taxonomy" id="2055160"/>
    <lineage>
        <taxon>Bacteria</taxon>
        <taxon>Bacillati</taxon>
        <taxon>Bacillota</taxon>
        <taxon>Bacilli</taxon>
        <taxon>Bacillales</taxon>
        <taxon>Alicyclobacillaceae</taxon>
        <taxon>Kyrpidia</taxon>
    </lineage>
</organism>
<feature type="transmembrane region" description="Helical" evidence="7">
    <location>
        <begin position="342"/>
        <end position="367"/>
    </location>
</feature>
<dbReference type="PROSITE" id="PS50850">
    <property type="entry name" value="MFS"/>
    <property type="match status" value="1"/>
</dbReference>
<dbReference type="GO" id="GO:0022857">
    <property type="term" value="F:transmembrane transporter activity"/>
    <property type="evidence" value="ECO:0007669"/>
    <property type="project" value="InterPro"/>
</dbReference>
<keyword evidence="5 7" id="KW-1133">Transmembrane helix</keyword>
<dbReference type="Pfam" id="PF07690">
    <property type="entry name" value="MFS_1"/>
    <property type="match status" value="1"/>
</dbReference>
<reference evidence="10" key="1">
    <citation type="submission" date="2017-11" db="EMBL/GenBank/DDBJ databases">
        <title>Complete Genome Sequence of Kyrpidia sp. Strain EA-1, a thermophilic, hydrogen-oxidizing Bacterium, isolated from the Azores.</title>
        <authorList>
            <person name="Reiner J.E."/>
            <person name="Lapp C.J."/>
            <person name="Bunk B."/>
            <person name="Gescher J."/>
        </authorList>
    </citation>
    <scope>NUCLEOTIDE SEQUENCE [LARGE SCALE GENOMIC DNA]</scope>
    <source>
        <strain evidence="10">EA-1</strain>
    </source>
</reference>
<evidence type="ECO:0000313" key="10">
    <source>
        <dbReference type="Proteomes" id="UP000231932"/>
    </source>
</evidence>
<dbReference type="GO" id="GO:0005886">
    <property type="term" value="C:plasma membrane"/>
    <property type="evidence" value="ECO:0007669"/>
    <property type="project" value="UniProtKB-SubCell"/>
</dbReference>
<feature type="domain" description="Major facilitator superfamily (MFS) profile" evidence="8">
    <location>
        <begin position="15"/>
        <end position="403"/>
    </location>
</feature>
<dbReference type="InterPro" id="IPR036259">
    <property type="entry name" value="MFS_trans_sf"/>
</dbReference>
<dbReference type="PANTHER" id="PTHR43124">
    <property type="entry name" value="PURINE EFFLUX PUMP PBUE"/>
    <property type="match status" value="1"/>
</dbReference>
<feature type="transmembrane region" description="Helical" evidence="7">
    <location>
        <begin position="379"/>
        <end position="398"/>
    </location>
</feature>
<feature type="transmembrane region" description="Helical" evidence="7">
    <location>
        <begin position="259"/>
        <end position="277"/>
    </location>
</feature>
<feature type="transmembrane region" description="Helical" evidence="7">
    <location>
        <begin position="140"/>
        <end position="165"/>
    </location>
</feature>
<evidence type="ECO:0000313" key="9">
    <source>
        <dbReference type="EMBL" id="ATY84087.1"/>
    </source>
</evidence>
<proteinExistence type="predicted"/>
<dbReference type="CDD" id="cd17316">
    <property type="entry name" value="MFS_SV2_like"/>
    <property type="match status" value="1"/>
</dbReference>